<dbReference type="HAMAP" id="MF_00090">
    <property type="entry name" value="PIMT"/>
    <property type="match status" value="1"/>
</dbReference>
<dbReference type="CDD" id="cd02440">
    <property type="entry name" value="AdoMet_MTases"/>
    <property type="match status" value="1"/>
</dbReference>
<evidence type="ECO:0000256" key="3">
    <source>
        <dbReference type="ARBA" id="ARBA00022490"/>
    </source>
</evidence>
<dbReference type="PANTHER" id="PTHR11579">
    <property type="entry name" value="PROTEIN-L-ISOASPARTATE O-METHYLTRANSFERASE"/>
    <property type="match status" value="1"/>
</dbReference>
<evidence type="ECO:0000256" key="5">
    <source>
        <dbReference type="ARBA" id="ARBA00022679"/>
    </source>
</evidence>
<comment type="subcellular location">
    <subcellularLocation>
        <location evidence="1 7">Cytoplasm</location>
    </subcellularLocation>
</comment>
<dbReference type="PANTHER" id="PTHR11579:SF0">
    <property type="entry name" value="PROTEIN-L-ISOASPARTATE(D-ASPARTATE) O-METHYLTRANSFERASE"/>
    <property type="match status" value="1"/>
</dbReference>
<keyword evidence="4 7" id="KW-0489">Methyltransferase</keyword>
<dbReference type="GO" id="GO:0004719">
    <property type="term" value="F:protein-L-isoaspartate (D-aspartate) O-methyltransferase activity"/>
    <property type="evidence" value="ECO:0007669"/>
    <property type="project" value="UniProtKB-UniRule"/>
</dbReference>
<reference evidence="8 9" key="1">
    <citation type="submission" date="2020-05" db="EMBL/GenBank/DDBJ databases">
        <title>Thiomicrorhabdus sediminis sp.nov. and Thiomicrorhabdus xiamenensis sp.nov., novel sulfur-oxidizing bacteria isolated from coastal sediment.</title>
        <authorList>
            <person name="Liu X."/>
        </authorList>
    </citation>
    <scope>NUCLEOTIDE SEQUENCE [LARGE SCALE GENOMIC DNA]</scope>
    <source>
        <strain evidence="8 9">G2</strain>
    </source>
</reference>
<proteinExistence type="inferred from homology"/>
<dbReference type="GO" id="GO:0030091">
    <property type="term" value="P:protein repair"/>
    <property type="evidence" value="ECO:0007669"/>
    <property type="project" value="UniProtKB-UniRule"/>
</dbReference>
<keyword evidence="5 7" id="KW-0808">Transferase</keyword>
<evidence type="ECO:0000256" key="1">
    <source>
        <dbReference type="ARBA" id="ARBA00004496"/>
    </source>
</evidence>
<accession>A0A7D4NLG9</accession>
<comment type="catalytic activity">
    <reaction evidence="7">
        <text>[protein]-L-isoaspartate + S-adenosyl-L-methionine = [protein]-L-isoaspartate alpha-methyl ester + S-adenosyl-L-homocysteine</text>
        <dbReference type="Rhea" id="RHEA:12705"/>
        <dbReference type="Rhea" id="RHEA-COMP:12143"/>
        <dbReference type="Rhea" id="RHEA-COMP:12144"/>
        <dbReference type="ChEBI" id="CHEBI:57856"/>
        <dbReference type="ChEBI" id="CHEBI:59789"/>
        <dbReference type="ChEBI" id="CHEBI:90596"/>
        <dbReference type="ChEBI" id="CHEBI:90598"/>
        <dbReference type="EC" id="2.1.1.77"/>
    </reaction>
</comment>
<gene>
    <name evidence="7" type="primary">pcm</name>
    <name evidence="8" type="ORF">HQN79_06275</name>
</gene>
<dbReference type="KEGG" id="txa:HQN79_06275"/>
<dbReference type="GO" id="GO:0005737">
    <property type="term" value="C:cytoplasm"/>
    <property type="evidence" value="ECO:0007669"/>
    <property type="project" value="UniProtKB-SubCell"/>
</dbReference>
<dbReference type="AlphaFoldDB" id="A0A7D4NLG9"/>
<keyword evidence="6 7" id="KW-0949">S-adenosyl-L-methionine</keyword>
<dbReference type="FunFam" id="3.40.50.150:FF:000010">
    <property type="entry name" value="Protein-L-isoaspartate O-methyltransferase"/>
    <property type="match status" value="1"/>
</dbReference>
<comment type="similarity">
    <text evidence="2 7">Belongs to the methyltransferase superfamily. L-isoaspartyl/D-aspartyl protein methyltransferase family.</text>
</comment>
<dbReference type="GO" id="GO:0032259">
    <property type="term" value="P:methylation"/>
    <property type="evidence" value="ECO:0007669"/>
    <property type="project" value="UniProtKB-KW"/>
</dbReference>
<evidence type="ECO:0000313" key="8">
    <source>
        <dbReference type="EMBL" id="QKI89194.1"/>
    </source>
</evidence>
<evidence type="ECO:0000256" key="6">
    <source>
        <dbReference type="ARBA" id="ARBA00022691"/>
    </source>
</evidence>
<evidence type="ECO:0000256" key="2">
    <source>
        <dbReference type="ARBA" id="ARBA00005369"/>
    </source>
</evidence>
<evidence type="ECO:0000313" key="9">
    <source>
        <dbReference type="Proteomes" id="UP000504724"/>
    </source>
</evidence>
<dbReference type="Gene3D" id="3.40.50.150">
    <property type="entry name" value="Vaccinia Virus protein VP39"/>
    <property type="match status" value="1"/>
</dbReference>
<dbReference type="EMBL" id="CP054020">
    <property type="protein sequence ID" value="QKI89194.1"/>
    <property type="molecule type" value="Genomic_DNA"/>
</dbReference>
<dbReference type="SUPFAM" id="SSF53335">
    <property type="entry name" value="S-adenosyl-L-methionine-dependent methyltransferases"/>
    <property type="match status" value="1"/>
</dbReference>
<dbReference type="NCBIfam" id="NF001453">
    <property type="entry name" value="PRK00312.1"/>
    <property type="match status" value="1"/>
</dbReference>
<dbReference type="InterPro" id="IPR029063">
    <property type="entry name" value="SAM-dependent_MTases_sf"/>
</dbReference>
<keyword evidence="3 7" id="KW-0963">Cytoplasm</keyword>
<protein>
    <recommendedName>
        <fullName evidence="7">Protein-L-isoaspartate O-methyltransferase</fullName>
        <ecNumber evidence="7">2.1.1.77</ecNumber>
    </recommendedName>
    <alternativeName>
        <fullName evidence="7">L-isoaspartyl protein carboxyl methyltransferase</fullName>
    </alternativeName>
    <alternativeName>
        <fullName evidence="7">Protein L-isoaspartyl methyltransferase</fullName>
    </alternativeName>
    <alternativeName>
        <fullName evidence="7">Protein-beta-aspartate methyltransferase</fullName>
        <shortName evidence="7">PIMT</shortName>
    </alternativeName>
</protein>
<sequence>MQQNPDQRIQFEICRQYDGVGMTSPRKRQKLITQLQAQGALKTTKVADVMNMIPRHLFVDPAFSHRSYEDCALPIGHEQTISHPSTVAIMTEWLLSDANNPVRKVLEIGTGSGYQTAILSALCDKVYTVERIPDLSRQAQEKLQQLQAGNVEFFTADGHWGLPGYAPFDAIISAASPETLPYELVEQLKIGGRLVMPIGSHPQHLYGFIRHQDRLEQVALGDVSFVPMRKGVAQ</sequence>
<dbReference type="InterPro" id="IPR000682">
    <property type="entry name" value="PCMT"/>
</dbReference>
<evidence type="ECO:0000256" key="4">
    <source>
        <dbReference type="ARBA" id="ARBA00022603"/>
    </source>
</evidence>
<dbReference type="EC" id="2.1.1.77" evidence="7"/>
<evidence type="ECO:0000256" key="7">
    <source>
        <dbReference type="HAMAP-Rule" id="MF_00090"/>
    </source>
</evidence>
<name>A0A7D4NLG9_9GAMM</name>
<organism evidence="8 9">
    <name type="scientific">Thiomicrorhabdus xiamenensis</name>
    <dbReference type="NCBI Taxonomy" id="2739063"/>
    <lineage>
        <taxon>Bacteria</taxon>
        <taxon>Pseudomonadati</taxon>
        <taxon>Pseudomonadota</taxon>
        <taxon>Gammaproteobacteria</taxon>
        <taxon>Thiotrichales</taxon>
        <taxon>Piscirickettsiaceae</taxon>
        <taxon>Thiomicrorhabdus</taxon>
    </lineage>
</organism>
<keyword evidence="9" id="KW-1185">Reference proteome</keyword>
<comment type="function">
    <text evidence="7">Catalyzes the methyl esterification of L-isoaspartyl residues in peptides and proteins that result from spontaneous decomposition of normal L-aspartyl and L-asparaginyl residues. It plays a role in the repair and/or degradation of damaged proteins.</text>
</comment>
<dbReference type="NCBIfam" id="TIGR00080">
    <property type="entry name" value="pimt"/>
    <property type="match status" value="1"/>
</dbReference>
<dbReference type="Proteomes" id="UP000504724">
    <property type="component" value="Chromosome"/>
</dbReference>
<dbReference type="RefSeq" id="WP_173285093.1">
    <property type="nucleotide sequence ID" value="NZ_CP054020.1"/>
</dbReference>
<feature type="active site" evidence="7">
    <location>
        <position position="82"/>
    </location>
</feature>
<dbReference type="Pfam" id="PF01135">
    <property type="entry name" value="PCMT"/>
    <property type="match status" value="1"/>
</dbReference>
<dbReference type="PROSITE" id="PS01279">
    <property type="entry name" value="PCMT"/>
    <property type="match status" value="1"/>
</dbReference>